<feature type="region of interest" description="Disordered" evidence="1">
    <location>
        <begin position="1"/>
        <end position="26"/>
    </location>
</feature>
<dbReference type="AlphaFoldDB" id="A0A9N9FJ24"/>
<sequence>MSKHHRDVNENTNTKGVMTSLTKRRNKNDVLCQDENATILYEQSFGAVEFDSAHYMRYDKIKK</sequence>
<evidence type="ECO:0000313" key="2">
    <source>
        <dbReference type="EMBL" id="CAG8536538.1"/>
    </source>
</evidence>
<evidence type="ECO:0000256" key="1">
    <source>
        <dbReference type="SAM" id="MobiDB-lite"/>
    </source>
</evidence>
<keyword evidence="3" id="KW-1185">Reference proteome</keyword>
<organism evidence="2 3">
    <name type="scientific">Dentiscutata erythropus</name>
    <dbReference type="NCBI Taxonomy" id="1348616"/>
    <lineage>
        <taxon>Eukaryota</taxon>
        <taxon>Fungi</taxon>
        <taxon>Fungi incertae sedis</taxon>
        <taxon>Mucoromycota</taxon>
        <taxon>Glomeromycotina</taxon>
        <taxon>Glomeromycetes</taxon>
        <taxon>Diversisporales</taxon>
        <taxon>Gigasporaceae</taxon>
        <taxon>Dentiscutata</taxon>
    </lineage>
</organism>
<reference evidence="2" key="1">
    <citation type="submission" date="2021-06" db="EMBL/GenBank/DDBJ databases">
        <authorList>
            <person name="Kallberg Y."/>
            <person name="Tangrot J."/>
            <person name="Rosling A."/>
        </authorList>
    </citation>
    <scope>NUCLEOTIDE SEQUENCE</scope>
    <source>
        <strain evidence="2">MA453B</strain>
    </source>
</reference>
<dbReference type="Proteomes" id="UP000789405">
    <property type="component" value="Unassembled WGS sequence"/>
</dbReference>
<dbReference type="EMBL" id="CAJVPY010001786">
    <property type="protein sequence ID" value="CAG8536538.1"/>
    <property type="molecule type" value="Genomic_DNA"/>
</dbReference>
<proteinExistence type="predicted"/>
<gene>
    <name evidence="2" type="ORF">DERYTH_LOCUS4600</name>
</gene>
<protein>
    <submittedName>
        <fullName evidence="2">5804_t:CDS:1</fullName>
    </submittedName>
</protein>
<accession>A0A9N9FJ24</accession>
<dbReference type="OrthoDB" id="2444298at2759"/>
<feature type="compositionally biased region" description="Polar residues" evidence="1">
    <location>
        <begin position="10"/>
        <end position="21"/>
    </location>
</feature>
<name>A0A9N9FJ24_9GLOM</name>
<evidence type="ECO:0000313" key="3">
    <source>
        <dbReference type="Proteomes" id="UP000789405"/>
    </source>
</evidence>
<comment type="caution">
    <text evidence="2">The sequence shown here is derived from an EMBL/GenBank/DDBJ whole genome shotgun (WGS) entry which is preliminary data.</text>
</comment>